<evidence type="ECO:0000313" key="2">
    <source>
        <dbReference type="Proteomes" id="UP000054630"/>
    </source>
</evidence>
<dbReference type="EMBL" id="JYDL01000012">
    <property type="protein sequence ID" value="KRX25292.1"/>
    <property type="molecule type" value="Genomic_DNA"/>
</dbReference>
<evidence type="ECO:0000313" key="1">
    <source>
        <dbReference type="EMBL" id="KRX25292.1"/>
    </source>
</evidence>
<dbReference type="Proteomes" id="UP000054630">
    <property type="component" value="Unassembled WGS sequence"/>
</dbReference>
<keyword evidence="2" id="KW-1185">Reference proteome</keyword>
<reference evidence="1 2" key="1">
    <citation type="submission" date="2015-01" db="EMBL/GenBank/DDBJ databases">
        <title>Evolution of Trichinella species and genotypes.</title>
        <authorList>
            <person name="Korhonen P.K."/>
            <person name="Edoardo P."/>
            <person name="Giuseppe L.R."/>
            <person name="Gasser R.B."/>
        </authorList>
    </citation>
    <scope>NUCLEOTIDE SEQUENCE [LARGE SCALE GENOMIC DNA]</scope>
    <source>
        <strain evidence="1">ISS37</strain>
    </source>
</reference>
<protein>
    <submittedName>
        <fullName evidence="1">Uncharacterized protein</fullName>
    </submittedName>
</protein>
<dbReference type="AlphaFoldDB" id="A0A0V0SES3"/>
<organism evidence="1 2">
    <name type="scientific">Trichinella nelsoni</name>
    <dbReference type="NCBI Taxonomy" id="6336"/>
    <lineage>
        <taxon>Eukaryota</taxon>
        <taxon>Metazoa</taxon>
        <taxon>Ecdysozoa</taxon>
        <taxon>Nematoda</taxon>
        <taxon>Enoplea</taxon>
        <taxon>Dorylaimia</taxon>
        <taxon>Trichinellida</taxon>
        <taxon>Trichinellidae</taxon>
        <taxon>Trichinella</taxon>
    </lineage>
</organism>
<comment type="caution">
    <text evidence="1">The sequence shown here is derived from an EMBL/GenBank/DDBJ whole genome shotgun (WGS) entry which is preliminary data.</text>
</comment>
<gene>
    <name evidence="1" type="ORF">T07_5812</name>
</gene>
<name>A0A0V0SES3_9BILA</name>
<proteinExistence type="predicted"/>
<sequence length="117" mass="13021">MESQQIQIPGILYVRALRYMYLCVAVRRFEKNASGRQEFFAGCWSTAPIAWSDASTMRAYSAVGWGWCCIVALAKASLAALNACNWSCVRVIFVDAAADAMASRRASVVVMCRRKRL</sequence>
<accession>A0A0V0SES3</accession>